<evidence type="ECO:0000313" key="9">
    <source>
        <dbReference type="Proteomes" id="UP000664417"/>
    </source>
</evidence>
<dbReference type="PANTHER" id="PTHR34982:SF4">
    <property type="entry name" value="TYPE 3 SECRETION SYSTEM STATOR PROTEIN"/>
    <property type="match status" value="1"/>
</dbReference>
<feature type="coiled-coil region" evidence="7">
    <location>
        <begin position="32"/>
        <end position="59"/>
    </location>
</feature>
<sequence>MEPFVQVKEPFQLAPGVKHLKARDYLDFLSAAELLERAEQSAQATLAAAQARVQKQEAAGFAEGLAQGKQEVATEMATTMLEAAQYFESVEREMVQTVTLAMKQVLGSFDERELVLRVVRHLLRSARDRRRIIFRVSREQFERLREDILTLAQQHNATAMVDVRADAHLGPTDCVMETEIGVIEAGVEQQIAALEEALKKSFAARPARPSLVRSPEEEACPAIAI</sequence>
<accession>A0A8J7U7G6</accession>
<dbReference type="Proteomes" id="UP000664417">
    <property type="component" value="Unassembled WGS sequence"/>
</dbReference>
<dbReference type="InterPro" id="IPR012842">
    <property type="entry name" value="T3SS_SctL/SctL2"/>
</dbReference>
<dbReference type="NCBIfam" id="TIGR02499">
    <property type="entry name" value="HrpE_YscL_not"/>
    <property type="match status" value="1"/>
</dbReference>
<dbReference type="InterPro" id="IPR010586">
    <property type="entry name" value="T3SS_stator_protein"/>
</dbReference>
<dbReference type="NCBIfam" id="NF005392">
    <property type="entry name" value="PRK06937.1"/>
    <property type="match status" value="1"/>
</dbReference>
<evidence type="ECO:0000256" key="1">
    <source>
        <dbReference type="ARBA" id="ARBA00004496"/>
    </source>
</evidence>
<evidence type="ECO:0000256" key="4">
    <source>
        <dbReference type="ARBA" id="ARBA00022927"/>
    </source>
</evidence>
<keyword evidence="9" id="KW-1185">Reference proteome</keyword>
<protein>
    <recommendedName>
        <fullName evidence="6">Type 3 secretion system stator protein</fullName>
    </recommendedName>
</protein>
<dbReference type="RefSeq" id="WP_207862951.1">
    <property type="nucleotide sequence ID" value="NZ_JAFREP010000046.1"/>
</dbReference>
<evidence type="ECO:0000256" key="3">
    <source>
        <dbReference type="ARBA" id="ARBA00022490"/>
    </source>
</evidence>
<evidence type="ECO:0000256" key="2">
    <source>
        <dbReference type="ARBA" id="ARBA00022448"/>
    </source>
</evidence>
<dbReference type="PANTHER" id="PTHR34982">
    <property type="entry name" value="YOP PROTEINS TRANSLOCATION PROTEIN L"/>
    <property type="match status" value="1"/>
</dbReference>
<dbReference type="AlphaFoldDB" id="A0A8J7U7G6"/>
<comment type="similarity">
    <text evidence="5">Belongs to the SctL stator family.</text>
</comment>
<name>A0A8J7U7G6_9BACT</name>
<dbReference type="Pfam" id="PF06635">
    <property type="entry name" value="T3SS_SCTL"/>
    <property type="match status" value="1"/>
</dbReference>
<keyword evidence="2" id="KW-0813">Transport</keyword>
<comment type="subcellular location">
    <subcellularLocation>
        <location evidence="1">Cytoplasm</location>
    </subcellularLocation>
</comment>
<gene>
    <name evidence="8" type="ORF">J3U88_31225</name>
</gene>
<evidence type="ECO:0000313" key="8">
    <source>
        <dbReference type="EMBL" id="MBO1322979.1"/>
    </source>
</evidence>
<evidence type="ECO:0000256" key="5">
    <source>
        <dbReference type="ARBA" id="ARBA00024335"/>
    </source>
</evidence>
<dbReference type="GO" id="GO:0030254">
    <property type="term" value="P:protein secretion by the type III secretion system"/>
    <property type="evidence" value="ECO:0007669"/>
    <property type="project" value="InterPro"/>
</dbReference>
<reference evidence="8" key="1">
    <citation type="submission" date="2021-03" db="EMBL/GenBank/DDBJ databases">
        <authorList>
            <person name="Wang G."/>
        </authorList>
    </citation>
    <scope>NUCLEOTIDE SEQUENCE</scope>
    <source>
        <strain evidence="8">KCTC 12899</strain>
    </source>
</reference>
<dbReference type="InterPro" id="IPR051472">
    <property type="entry name" value="T3SS_Stator/FliH"/>
</dbReference>
<evidence type="ECO:0000256" key="7">
    <source>
        <dbReference type="SAM" id="Coils"/>
    </source>
</evidence>
<keyword evidence="4" id="KW-0653">Protein transport</keyword>
<keyword evidence="3" id="KW-0963">Cytoplasm</keyword>
<keyword evidence="7" id="KW-0175">Coiled coil</keyword>
<proteinExistence type="inferred from homology"/>
<comment type="caution">
    <text evidence="8">The sequence shown here is derived from an EMBL/GenBank/DDBJ whole genome shotgun (WGS) entry which is preliminary data.</text>
</comment>
<organism evidence="8 9">
    <name type="scientific">Acanthopleuribacter pedis</name>
    <dbReference type="NCBI Taxonomy" id="442870"/>
    <lineage>
        <taxon>Bacteria</taxon>
        <taxon>Pseudomonadati</taxon>
        <taxon>Acidobacteriota</taxon>
        <taxon>Holophagae</taxon>
        <taxon>Acanthopleuribacterales</taxon>
        <taxon>Acanthopleuribacteraceae</taxon>
        <taxon>Acanthopleuribacter</taxon>
    </lineage>
</organism>
<evidence type="ECO:0000256" key="6">
    <source>
        <dbReference type="ARBA" id="ARBA00040494"/>
    </source>
</evidence>
<dbReference type="GO" id="GO:0005829">
    <property type="term" value="C:cytosol"/>
    <property type="evidence" value="ECO:0007669"/>
    <property type="project" value="TreeGrafter"/>
</dbReference>
<dbReference type="EMBL" id="JAFREP010000046">
    <property type="protein sequence ID" value="MBO1322979.1"/>
    <property type="molecule type" value="Genomic_DNA"/>
</dbReference>